<feature type="transmembrane region" description="Helical" evidence="1">
    <location>
        <begin position="78"/>
        <end position="98"/>
    </location>
</feature>
<sequence length="108" mass="12040">MVFSDGNTHFSPLGVVISTPAAFRRRHGDILPSRRVLRLRSVAALASSEGLGRWKTNSFVSFTPSVYDFHESGEINNVIFPTILQLMFLFVVVVVLFWSCAKLGRLAI</sequence>
<dbReference type="AlphaFoldDB" id="G0UQJ3"/>
<accession>G0UQJ3</accession>
<organism evidence="2">
    <name type="scientific">Trypanosoma congolense (strain IL3000)</name>
    <dbReference type="NCBI Taxonomy" id="1068625"/>
    <lineage>
        <taxon>Eukaryota</taxon>
        <taxon>Discoba</taxon>
        <taxon>Euglenozoa</taxon>
        <taxon>Kinetoplastea</taxon>
        <taxon>Metakinetoplastina</taxon>
        <taxon>Trypanosomatida</taxon>
        <taxon>Trypanosomatidae</taxon>
        <taxon>Trypanosoma</taxon>
        <taxon>Nannomonas</taxon>
    </lineage>
</organism>
<proteinExistence type="predicted"/>
<reference evidence="2" key="1">
    <citation type="journal article" date="2012" name="Proc. Natl. Acad. Sci. U.S.A.">
        <title>Antigenic diversity is generated by distinct evolutionary mechanisms in African trypanosome species.</title>
        <authorList>
            <person name="Jackson A.P."/>
            <person name="Berry A."/>
            <person name="Aslett M."/>
            <person name="Allison H.C."/>
            <person name="Burton P."/>
            <person name="Vavrova-Anderson J."/>
            <person name="Brown R."/>
            <person name="Browne H."/>
            <person name="Corton N."/>
            <person name="Hauser H."/>
            <person name="Gamble J."/>
            <person name="Gilderthorp R."/>
            <person name="Marcello L."/>
            <person name="McQuillan J."/>
            <person name="Otto T.D."/>
            <person name="Quail M.A."/>
            <person name="Sanders M.J."/>
            <person name="van Tonder A."/>
            <person name="Ginger M.L."/>
            <person name="Field M.C."/>
            <person name="Barry J.D."/>
            <person name="Hertz-Fowler C."/>
            <person name="Berriman M."/>
        </authorList>
    </citation>
    <scope>NUCLEOTIDE SEQUENCE</scope>
    <source>
        <strain evidence="2">IL3000</strain>
    </source>
</reference>
<evidence type="ECO:0000256" key="1">
    <source>
        <dbReference type="SAM" id="Phobius"/>
    </source>
</evidence>
<gene>
    <name evidence="2" type="ORF">TCIL3000_7_4680</name>
</gene>
<keyword evidence="1" id="KW-0812">Transmembrane</keyword>
<name>G0UQJ3_TRYCI</name>
<keyword evidence="1" id="KW-1133">Transmembrane helix</keyword>
<protein>
    <submittedName>
        <fullName evidence="2">Uncharacterized protein</fullName>
    </submittedName>
</protein>
<evidence type="ECO:0000313" key="2">
    <source>
        <dbReference type="EMBL" id="CCC91654.1"/>
    </source>
</evidence>
<dbReference type="EMBL" id="HE575320">
    <property type="protein sequence ID" value="CCC91654.1"/>
    <property type="molecule type" value="Genomic_DNA"/>
</dbReference>
<keyword evidence="1" id="KW-0472">Membrane</keyword>